<dbReference type="AlphaFoldDB" id="A0A0K0D5W6"/>
<accession>A0A0K0D5W6</accession>
<dbReference type="Proteomes" id="UP000035642">
    <property type="component" value="Unassembled WGS sequence"/>
</dbReference>
<reference evidence="2" key="2">
    <citation type="submission" date="2017-02" db="UniProtKB">
        <authorList>
            <consortium name="WormBaseParasite"/>
        </authorList>
    </citation>
    <scope>IDENTIFICATION</scope>
</reference>
<protein>
    <submittedName>
        <fullName evidence="2">Sld5 domain-containing protein</fullName>
    </submittedName>
</protein>
<name>A0A0K0D5W6_ANGCA</name>
<dbReference type="STRING" id="6313.A0A0K0D5W6"/>
<keyword evidence="1" id="KW-1185">Reference proteome</keyword>
<reference evidence="1" key="1">
    <citation type="submission" date="2012-09" db="EMBL/GenBank/DDBJ databases">
        <authorList>
            <person name="Martin A.A."/>
        </authorList>
    </citation>
    <scope>NUCLEOTIDE SEQUENCE</scope>
</reference>
<proteinExistence type="predicted"/>
<sequence>MDQHRKQLYPLSIYEYTNVEYVVTDPVYDAGPSRSVDCSGNEIAVTLGVDLLQKISSLFGEGIVVEKECSVRLPLWLLKQLYCFWQNSETSLPSSREGVNDAEIAAAPPEEEDEVASASFKKVMTVSQKLQLKNLIREFSMFDS</sequence>
<dbReference type="WBParaSite" id="ACAC_0000546101-mRNA-1">
    <property type="protein sequence ID" value="ACAC_0000546101-mRNA-1"/>
    <property type="gene ID" value="ACAC_0000546101"/>
</dbReference>
<evidence type="ECO:0000313" key="1">
    <source>
        <dbReference type="Proteomes" id="UP000035642"/>
    </source>
</evidence>
<evidence type="ECO:0000313" key="2">
    <source>
        <dbReference type="WBParaSite" id="ACAC_0000546101-mRNA-1"/>
    </source>
</evidence>
<organism evidence="1 2">
    <name type="scientific">Angiostrongylus cantonensis</name>
    <name type="common">Rat lungworm</name>
    <dbReference type="NCBI Taxonomy" id="6313"/>
    <lineage>
        <taxon>Eukaryota</taxon>
        <taxon>Metazoa</taxon>
        <taxon>Ecdysozoa</taxon>
        <taxon>Nematoda</taxon>
        <taxon>Chromadorea</taxon>
        <taxon>Rhabditida</taxon>
        <taxon>Rhabditina</taxon>
        <taxon>Rhabditomorpha</taxon>
        <taxon>Strongyloidea</taxon>
        <taxon>Metastrongylidae</taxon>
        <taxon>Angiostrongylus</taxon>
    </lineage>
</organism>